<dbReference type="SUPFAM" id="SSF54106">
    <property type="entry name" value="LysM domain"/>
    <property type="match status" value="4"/>
</dbReference>
<dbReference type="AlphaFoldDB" id="A0A9W9WHL9"/>
<dbReference type="PANTHER" id="PTHR34997">
    <property type="entry name" value="AM15"/>
    <property type="match status" value="1"/>
</dbReference>
<dbReference type="Proteomes" id="UP001147760">
    <property type="component" value="Unassembled WGS sequence"/>
</dbReference>
<dbReference type="InterPro" id="IPR036779">
    <property type="entry name" value="LysM_dom_sf"/>
</dbReference>
<keyword evidence="2 5" id="KW-0732">Signal</keyword>
<evidence type="ECO:0000256" key="3">
    <source>
        <dbReference type="ARBA" id="ARBA00023026"/>
    </source>
</evidence>
<evidence type="ECO:0000313" key="8">
    <source>
        <dbReference type="Proteomes" id="UP001147760"/>
    </source>
</evidence>
<reference evidence="7" key="2">
    <citation type="journal article" date="2023" name="IMA Fungus">
        <title>Comparative genomic study of the Penicillium genus elucidates a diverse pangenome and 15 lateral gene transfer events.</title>
        <authorList>
            <person name="Petersen C."/>
            <person name="Sorensen T."/>
            <person name="Nielsen M.R."/>
            <person name="Sondergaard T.E."/>
            <person name="Sorensen J.L."/>
            <person name="Fitzpatrick D.A."/>
            <person name="Frisvad J.C."/>
            <person name="Nielsen K.L."/>
        </authorList>
    </citation>
    <scope>NUCLEOTIDE SEQUENCE</scope>
    <source>
        <strain evidence="7">IBT 17660</strain>
    </source>
</reference>
<accession>A0A9W9WHL9</accession>
<dbReference type="CDD" id="cd00118">
    <property type="entry name" value="LysM"/>
    <property type="match status" value="3"/>
</dbReference>
<feature type="domain" description="LysM" evidence="6">
    <location>
        <begin position="217"/>
        <end position="262"/>
    </location>
</feature>
<organism evidence="7 8">
    <name type="scientific">Penicillium desertorum</name>
    <dbReference type="NCBI Taxonomy" id="1303715"/>
    <lineage>
        <taxon>Eukaryota</taxon>
        <taxon>Fungi</taxon>
        <taxon>Dikarya</taxon>
        <taxon>Ascomycota</taxon>
        <taxon>Pezizomycotina</taxon>
        <taxon>Eurotiomycetes</taxon>
        <taxon>Eurotiomycetidae</taxon>
        <taxon>Eurotiales</taxon>
        <taxon>Aspergillaceae</taxon>
        <taxon>Penicillium</taxon>
    </lineage>
</organism>
<feature type="compositionally biased region" description="Polar residues" evidence="4">
    <location>
        <begin position="434"/>
        <end position="449"/>
    </location>
</feature>
<dbReference type="Gene3D" id="3.10.350.10">
    <property type="entry name" value="LysM domain"/>
    <property type="match status" value="5"/>
</dbReference>
<evidence type="ECO:0000256" key="2">
    <source>
        <dbReference type="ARBA" id="ARBA00022729"/>
    </source>
</evidence>
<dbReference type="InterPro" id="IPR052210">
    <property type="entry name" value="LysM1-like"/>
</dbReference>
<evidence type="ECO:0000256" key="1">
    <source>
        <dbReference type="ARBA" id="ARBA00022669"/>
    </source>
</evidence>
<feature type="region of interest" description="Disordered" evidence="4">
    <location>
        <begin position="434"/>
        <end position="472"/>
    </location>
</feature>
<keyword evidence="1" id="KW-0147">Chitin-binding</keyword>
<keyword evidence="8" id="KW-1185">Reference proteome</keyword>
<dbReference type="EMBL" id="JAPWDO010000007">
    <property type="protein sequence ID" value="KAJ5462251.1"/>
    <property type="molecule type" value="Genomic_DNA"/>
</dbReference>
<evidence type="ECO:0000259" key="6">
    <source>
        <dbReference type="PROSITE" id="PS51782"/>
    </source>
</evidence>
<feature type="domain" description="LysM" evidence="6">
    <location>
        <begin position="642"/>
        <end position="688"/>
    </location>
</feature>
<feature type="signal peptide" evidence="5">
    <location>
        <begin position="1"/>
        <end position="22"/>
    </location>
</feature>
<protein>
    <recommendedName>
        <fullName evidence="6">LysM domain-containing protein</fullName>
    </recommendedName>
</protein>
<feature type="compositionally biased region" description="Low complexity" evidence="4">
    <location>
        <begin position="450"/>
        <end position="471"/>
    </location>
</feature>
<dbReference type="Pfam" id="PF01476">
    <property type="entry name" value="LysM"/>
    <property type="match status" value="2"/>
</dbReference>
<feature type="domain" description="LysM" evidence="6">
    <location>
        <begin position="481"/>
        <end position="527"/>
    </location>
</feature>
<dbReference type="PANTHER" id="PTHR34997:SF2">
    <property type="entry name" value="LYSM DOMAIN-CONTAINING PROTEIN-RELATED"/>
    <property type="match status" value="1"/>
</dbReference>
<dbReference type="PROSITE" id="PS51782">
    <property type="entry name" value="LYSM"/>
    <property type="match status" value="4"/>
</dbReference>
<reference evidence="7" key="1">
    <citation type="submission" date="2022-12" db="EMBL/GenBank/DDBJ databases">
        <authorList>
            <person name="Petersen C."/>
        </authorList>
    </citation>
    <scope>NUCLEOTIDE SEQUENCE</scope>
    <source>
        <strain evidence="7">IBT 17660</strain>
    </source>
</reference>
<evidence type="ECO:0000256" key="5">
    <source>
        <dbReference type="SAM" id="SignalP"/>
    </source>
</evidence>
<feature type="domain" description="LysM" evidence="6">
    <location>
        <begin position="558"/>
        <end position="604"/>
    </location>
</feature>
<dbReference type="SMART" id="SM00257">
    <property type="entry name" value="LysM"/>
    <property type="match status" value="5"/>
</dbReference>
<name>A0A9W9WHL9_9EURO</name>
<dbReference type="GO" id="GO:0008061">
    <property type="term" value="F:chitin binding"/>
    <property type="evidence" value="ECO:0007669"/>
    <property type="project" value="UniProtKB-KW"/>
</dbReference>
<evidence type="ECO:0000313" key="7">
    <source>
        <dbReference type="EMBL" id="KAJ5462251.1"/>
    </source>
</evidence>
<evidence type="ECO:0000256" key="4">
    <source>
        <dbReference type="SAM" id="MobiDB-lite"/>
    </source>
</evidence>
<gene>
    <name evidence="7" type="ORF">N7530_010456</name>
</gene>
<feature type="chain" id="PRO_5040845314" description="LysM domain-containing protein" evidence="5">
    <location>
        <begin position="23"/>
        <end position="690"/>
    </location>
</feature>
<keyword evidence="3" id="KW-0843">Virulence</keyword>
<dbReference type="InterPro" id="IPR018392">
    <property type="entry name" value="LysM"/>
</dbReference>
<comment type="caution">
    <text evidence="7">The sequence shown here is derived from an EMBL/GenBank/DDBJ whole genome shotgun (WGS) entry which is preliminary data.</text>
</comment>
<dbReference type="OrthoDB" id="5985073at2759"/>
<proteinExistence type="predicted"/>
<sequence>MLRPLVNVVILGLFLLVREAAAIQLWNNTDSFSDDVPAVCQNALTFDVKCANYLVTARDAANGAALVGDLVNQYCTQECHDSIENFQRSSHLSCGTKAYILFKNSTARVVPGDIVNGLAWAYELNCIQDSTGYCLTGIYDHTKTACSDCTLKYGAVMASSDYGRKQFPPEAFSSLLSSCNVPASSYTYEYTSSNPTTTSGSVSVSSSVTPTPTCTGKTYVSKEGDTCKSISEAQSISTDRLVEINHMDYSCSSLTSGTEICIEKTCTVYTVQANQTCGDIVRGHSFGLVQLIGWNPTIHQNCDNLDSMVGRSICVSPPGGGEFTVPTENSTTSKGLTSSMFSSWLPGETTTMTANITTSWYYPTYDPNYTQPPLVGQPNATWSSLMAERTQYCWLTDDQANGEGFYPDEDLSSDCLSLYEAYCDIGPTDPVPNSPVSSIPQSCTPQSFNSVPESSTPVTPTSTSVVTPTPTQTGMADGCNKFHKVARDEGCQQIADDNSISLGDLLAWNPDVGSDCRNLKYDYFVCVGKKSTSTATPTATGIITPTPTQKGMPAGCASFHKVVQDEGCQQIADDNSVSLSDFLAWNPDVGNDCRNLKYDYYVCVGKKSTSPPTTKTSTTKTTTAAYGTPTPTQTGMVTGCEKFHKVLQGEYCAQISDDSGVPLSDFLAWNPDVGSDCRNLKYDFYVCVGK</sequence>